<reference evidence="7" key="1">
    <citation type="submission" date="2023-09" db="UniProtKB">
        <authorList>
            <consortium name="Ensembl"/>
        </authorList>
    </citation>
    <scope>IDENTIFICATION</scope>
</reference>
<accession>A0A3B4Z7U1</accession>
<dbReference type="GO" id="GO:0005634">
    <property type="term" value="C:nucleus"/>
    <property type="evidence" value="ECO:0007669"/>
    <property type="project" value="UniProtKB-SubCell"/>
</dbReference>
<protein>
    <recommendedName>
        <fullName evidence="3">NudC domain-containing protein 1</fullName>
    </recommendedName>
</protein>
<evidence type="ECO:0000313" key="7">
    <source>
        <dbReference type="Ensembl" id="ENSSPAP00000003426.1"/>
    </source>
</evidence>
<organism evidence="7">
    <name type="scientific">Stegastes partitus</name>
    <name type="common">bicolor damselfish</name>
    <dbReference type="NCBI Taxonomy" id="144197"/>
    <lineage>
        <taxon>Eukaryota</taxon>
        <taxon>Metazoa</taxon>
        <taxon>Chordata</taxon>
        <taxon>Craniata</taxon>
        <taxon>Vertebrata</taxon>
        <taxon>Euteleostomi</taxon>
        <taxon>Actinopterygii</taxon>
        <taxon>Neopterygii</taxon>
        <taxon>Teleostei</taxon>
        <taxon>Neoteleostei</taxon>
        <taxon>Acanthomorphata</taxon>
        <taxon>Ovalentaria</taxon>
        <taxon>Pomacentridae</taxon>
        <taxon>Stegastes</taxon>
    </lineage>
</organism>
<dbReference type="PANTHER" id="PTHR21664:SF1">
    <property type="entry name" value="NUDC DOMAIN-CONTAINING PROTEIN 1"/>
    <property type="match status" value="1"/>
</dbReference>
<dbReference type="Pfam" id="PF04969">
    <property type="entry name" value="CS"/>
    <property type="match status" value="1"/>
</dbReference>
<evidence type="ECO:0000256" key="5">
    <source>
        <dbReference type="ARBA" id="ARBA00023242"/>
    </source>
</evidence>
<evidence type="ECO:0000256" key="2">
    <source>
        <dbReference type="ARBA" id="ARBA00004496"/>
    </source>
</evidence>
<comment type="subcellular location">
    <subcellularLocation>
        <location evidence="2">Cytoplasm</location>
    </subcellularLocation>
    <subcellularLocation>
        <location evidence="1">Nucleus</location>
    </subcellularLocation>
</comment>
<evidence type="ECO:0000256" key="1">
    <source>
        <dbReference type="ARBA" id="ARBA00004123"/>
    </source>
</evidence>
<name>A0A3B4Z7U1_9TELE</name>
<dbReference type="InterPro" id="IPR008978">
    <property type="entry name" value="HSP20-like_chaperone"/>
</dbReference>
<dbReference type="SUPFAM" id="SSF49764">
    <property type="entry name" value="HSP20-like chaperones"/>
    <property type="match status" value="1"/>
</dbReference>
<dbReference type="GO" id="GO:0005737">
    <property type="term" value="C:cytoplasm"/>
    <property type="evidence" value="ECO:0007669"/>
    <property type="project" value="UniProtKB-SubCell"/>
</dbReference>
<dbReference type="STRING" id="144197.ENSSPAP00000003426"/>
<dbReference type="Gene3D" id="2.60.40.790">
    <property type="match status" value="1"/>
</dbReference>
<sequence>VSDALFSPFLNSDPIYFWQQTAEDITVCVRMPEGVTKEEVQFRLTADNVSLGVRGFPPLLEGQLFASVDPEASAWIIKNDKRFADSTDCLWFSLLSTEGGVTGRRRVREELQKETSEGGATGRKLV</sequence>
<proteinExistence type="predicted"/>
<dbReference type="InterPro" id="IPR037895">
    <property type="entry name" value="NUDCD1"/>
</dbReference>
<dbReference type="Ensembl" id="ENSSPAT00000003490.1">
    <property type="protein sequence ID" value="ENSSPAP00000003426.1"/>
    <property type="gene ID" value="ENSSPAG00000002636.1"/>
</dbReference>
<keyword evidence="5" id="KW-0539">Nucleus</keyword>
<keyword evidence="4" id="KW-0963">Cytoplasm</keyword>
<dbReference type="AlphaFoldDB" id="A0A3B4Z7U1"/>
<dbReference type="InterPro" id="IPR007052">
    <property type="entry name" value="CS_dom"/>
</dbReference>
<dbReference type="PROSITE" id="PS51203">
    <property type="entry name" value="CS"/>
    <property type="match status" value="1"/>
</dbReference>
<dbReference type="PANTHER" id="PTHR21664">
    <property type="entry name" value="CHRONIC MYELOGENOUS LEUKEMIA TUMOR ANTIGEN 66"/>
    <property type="match status" value="1"/>
</dbReference>
<evidence type="ECO:0000259" key="6">
    <source>
        <dbReference type="PROSITE" id="PS51203"/>
    </source>
</evidence>
<evidence type="ECO:0000256" key="4">
    <source>
        <dbReference type="ARBA" id="ARBA00022490"/>
    </source>
</evidence>
<feature type="domain" description="CS" evidence="6">
    <location>
        <begin position="11"/>
        <end position="126"/>
    </location>
</feature>
<evidence type="ECO:0000256" key="3">
    <source>
        <dbReference type="ARBA" id="ARBA00018915"/>
    </source>
</evidence>